<dbReference type="PANTHER" id="PTHR46250:SF18">
    <property type="entry name" value="MYB_SANT-LIKE DOMAIN-CONTAINING PROTEIN"/>
    <property type="match status" value="1"/>
</dbReference>
<dbReference type="EnsemblPlants" id="MELO3C029625.2.1">
    <property type="protein sequence ID" value="MELO3C029625.2.1"/>
    <property type="gene ID" value="MELO3C029625.2"/>
</dbReference>
<dbReference type="PANTHER" id="PTHR46250">
    <property type="entry name" value="MYB/SANT-LIKE DNA-BINDING DOMAIN PROTEIN-RELATED"/>
    <property type="match status" value="1"/>
</dbReference>
<evidence type="ECO:0008006" key="2">
    <source>
        <dbReference type="Google" id="ProtNLM"/>
    </source>
</evidence>
<dbReference type="Gramene" id="MELO3C029625.2.1">
    <property type="protein sequence ID" value="MELO3C029625.2.1"/>
    <property type="gene ID" value="MELO3C029625.2"/>
</dbReference>
<accession>A0A9I9E6X2</accession>
<reference evidence="1" key="1">
    <citation type="submission" date="2023-03" db="UniProtKB">
        <authorList>
            <consortium name="EnsemblPlants"/>
        </authorList>
    </citation>
    <scope>IDENTIFICATION</scope>
</reference>
<name>A0A9I9E6X2_CUCME</name>
<sequence length="74" mass="8488">MVSSSRAPKHTWTKEEEAKLVECLVELVSARGWRFDNGTFRFGYLAQLQRMMVEKLPDTNIQGSPTIDCRVKSL</sequence>
<proteinExistence type="predicted"/>
<protein>
    <recommendedName>
        <fullName evidence="2">Retrotransposon protein</fullName>
    </recommendedName>
</protein>
<evidence type="ECO:0000313" key="1">
    <source>
        <dbReference type="EnsemblPlants" id="MELO3C029625.2.1"/>
    </source>
</evidence>
<organism evidence="1">
    <name type="scientific">Cucumis melo</name>
    <name type="common">Muskmelon</name>
    <dbReference type="NCBI Taxonomy" id="3656"/>
    <lineage>
        <taxon>Eukaryota</taxon>
        <taxon>Viridiplantae</taxon>
        <taxon>Streptophyta</taxon>
        <taxon>Embryophyta</taxon>
        <taxon>Tracheophyta</taxon>
        <taxon>Spermatophyta</taxon>
        <taxon>Magnoliopsida</taxon>
        <taxon>eudicotyledons</taxon>
        <taxon>Gunneridae</taxon>
        <taxon>Pentapetalae</taxon>
        <taxon>rosids</taxon>
        <taxon>fabids</taxon>
        <taxon>Cucurbitales</taxon>
        <taxon>Cucurbitaceae</taxon>
        <taxon>Benincaseae</taxon>
        <taxon>Cucumis</taxon>
    </lineage>
</organism>
<dbReference type="AlphaFoldDB" id="A0A9I9E6X2"/>